<protein>
    <recommendedName>
        <fullName evidence="13">Carrier domain-containing protein</fullName>
    </recommendedName>
</protein>
<dbReference type="Proteomes" id="UP000177870">
    <property type="component" value="Chromosome"/>
</dbReference>
<dbReference type="InterPro" id="IPR037069">
    <property type="entry name" value="AcylCoA_DH/ox_N_sf"/>
</dbReference>
<feature type="compositionally biased region" description="Basic and acidic residues" evidence="12">
    <location>
        <begin position="1256"/>
        <end position="1266"/>
    </location>
</feature>
<dbReference type="Gene3D" id="2.40.110.10">
    <property type="entry name" value="Butyryl-CoA Dehydrogenase, subunit A, domain 2"/>
    <property type="match status" value="1"/>
</dbReference>
<dbReference type="InterPro" id="IPR042099">
    <property type="entry name" value="ANL_N_sf"/>
</dbReference>
<evidence type="ECO:0000256" key="3">
    <source>
        <dbReference type="ARBA" id="ARBA00009347"/>
    </source>
</evidence>
<keyword evidence="9" id="KW-0276">Fatty acid metabolism</keyword>
<evidence type="ECO:0000256" key="4">
    <source>
        <dbReference type="ARBA" id="ARBA00022450"/>
    </source>
</evidence>
<dbReference type="GO" id="GO:0031177">
    <property type="term" value="F:phosphopantetheine binding"/>
    <property type="evidence" value="ECO:0007669"/>
    <property type="project" value="InterPro"/>
</dbReference>
<evidence type="ECO:0000256" key="11">
    <source>
        <dbReference type="SAM" id="Coils"/>
    </source>
</evidence>
<dbReference type="KEGG" id="mpro:BJP34_27450"/>
<keyword evidence="4" id="KW-0596">Phosphopantetheine</keyword>
<dbReference type="Gene3D" id="3.40.50.12780">
    <property type="entry name" value="N-terminal domain of ligase-like"/>
    <property type="match status" value="1"/>
</dbReference>
<dbReference type="InterPro" id="IPR009075">
    <property type="entry name" value="AcylCo_DH/oxidase_C"/>
</dbReference>
<evidence type="ECO:0000256" key="1">
    <source>
        <dbReference type="ARBA" id="ARBA00001974"/>
    </source>
</evidence>
<dbReference type="Gene3D" id="1.10.1200.10">
    <property type="entry name" value="ACP-like"/>
    <property type="match status" value="1"/>
</dbReference>
<sequence length="1291" mass="143181">MSLVDLLGERAQAQPDQVAYIFLHDGETESQSFTYSELDAKARAIAAHLQSIPGERALLLYPSGLEFISAFFGCLYAGVVAVPVYPPRRNQKLSRLLNIVNDAQACIALTTTSILADLEQRWASDAELAQLKLVATDTIVADSQEFAPLSVTGSNLAFLQYTSGSTGTPKGVMVTHGNIIHNQQVIQLATGNTRDSIYVSWLPLFHDMGLGNALQSCFVGISYILMPPAAFLMKPIRWLKAISKYRATITGGPNFAYDLCVSKVNQESLEALDLSSLDVAANGAEPIKAETLEKFTKKFAYCGFRRSAFYPCYGIAEATLFVTGGYKNKQPVIQVVKAGDLEQNLVVESEIYSDESRSFVGVGSPYLDTKVIIVNPESLTLCEPGQVGEIWVRGGSVTFGYWNRSEATKETFQAYLKDTGDGPFLRTGDLGFFSKGELFVTGRLKDLIIIRGRNHYPQDIELTVENSHPSLRSHGCAAFSVERDEEERLVVACEVERTHLRKLNTEEVVSAVRHGIWMEHELKVYGVLLLKTGSLPKTSSGKNQRHACRHYWLNKQLNLVGEWIENELVEPITIKQRPDESFTEKTTSFMPTLSNGHRVLNSQDKASQSRADELLEWLRDYASFRINSRLIDERRCIPPHIVLDFGNRGFFGLQVPFKYGGIGLNNVDTLRIIEQLGAIDQTLTLFVGNHNVLGVRPIMKYASLAQKEQLLPNLATGREIAAYALTEPGAGSNPRAISARAIPNPNGGWLLEGSKIWSGSAAWSSVINIFVQQLDPDGKPMGISGFVVPQRTKGLRIGSEALTMGMRGMVQNAIFLDGVSVTPEQLLGEPGAGIKVAQDAMMHGRLGLAAGCIGGMKRCAQLMLRYGERRLVSTGRLLDNPVTLVRLSDLTAAITVLENLVFTTAELLDRGYSIPEEVYTACKTSGPEFFWQAADNLIQLLGGRGYIETNIAPQIYRDARVFRIFEGPTETLNMFLGSRVIQKPEELYQFLSKTLKVPEVAERLKNATAEISDRLRNKSRFCEDHTALRWAYVCTGEVATWAILLAAVKRNLKQLSSEPLQIAATWAELQFEQKLQLVLMGTPAEMVESDAENITARIKDYAEKIGDIEQTLPGIDHELDEFMRQTSTVKSKKNLDVELNPYQETTNVAVEPKTAQLLDNQEVYNYDQIVIWIESWLAKQPGIQRETINRQTSFADYGMDSVLAVDLVQALEDWLQTSLDATSLWNFPTIESLAQYLASKTSTKEDDLEASPSGQEEAKTTTLELEKPLETQIETSIAEELLALENLLTEN</sequence>
<dbReference type="GO" id="GO:0050660">
    <property type="term" value="F:flavin adenine dinucleotide binding"/>
    <property type="evidence" value="ECO:0007669"/>
    <property type="project" value="InterPro"/>
</dbReference>
<dbReference type="InterPro" id="IPR036736">
    <property type="entry name" value="ACP-like_sf"/>
</dbReference>
<feature type="coiled-coil region" evidence="11">
    <location>
        <begin position="1084"/>
        <end position="1111"/>
    </location>
</feature>
<dbReference type="SMART" id="SM01294">
    <property type="entry name" value="PKS_PP_betabranch"/>
    <property type="match status" value="1"/>
</dbReference>
<dbReference type="InterPro" id="IPR036250">
    <property type="entry name" value="AcylCo_DH-like_C"/>
</dbReference>
<dbReference type="Gene3D" id="3.30.300.30">
    <property type="match status" value="1"/>
</dbReference>
<dbReference type="Gene3D" id="1.20.140.10">
    <property type="entry name" value="Butyryl-CoA Dehydrogenase, subunit A, domain 3"/>
    <property type="match status" value="1"/>
</dbReference>
<dbReference type="InterPro" id="IPR040097">
    <property type="entry name" value="FAAL/FAAC"/>
</dbReference>
<evidence type="ECO:0000259" key="13">
    <source>
        <dbReference type="PROSITE" id="PS50075"/>
    </source>
</evidence>
<comment type="similarity">
    <text evidence="3">Belongs to the acyl-CoA dehydrogenase family.</text>
</comment>
<accession>A0A1D8TYE4</accession>
<dbReference type="PROSITE" id="PS00455">
    <property type="entry name" value="AMP_BINDING"/>
    <property type="match status" value="1"/>
</dbReference>
<dbReference type="InterPro" id="IPR000873">
    <property type="entry name" value="AMP-dep_synth/lig_dom"/>
</dbReference>
<keyword evidence="11" id="KW-0175">Coiled coil</keyword>
<dbReference type="EMBL" id="CP017599">
    <property type="protein sequence ID" value="AOX02679.1"/>
    <property type="molecule type" value="Genomic_DNA"/>
</dbReference>
<dbReference type="PANTHER" id="PTHR22754:SF32">
    <property type="entry name" value="DISCO-INTERACTING PROTEIN 2"/>
    <property type="match status" value="1"/>
</dbReference>
<dbReference type="InterPro" id="IPR020845">
    <property type="entry name" value="AMP-binding_CS"/>
</dbReference>
<dbReference type="SUPFAM" id="SSF56645">
    <property type="entry name" value="Acyl-CoA dehydrogenase NM domain-like"/>
    <property type="match status" value="1"/>
</dbReference>
<dbReference type="PANTHER" id="PTHR22754">
    <property type="entry name" value="DISCO-INTERACTING PROTEIN 2 DIP2 -RELATED"/>
    <property type="match status" value="1"/>
</dbReference>
<evidence type="ECO:0000256" key="9">
    <source>
        <dbReference type="ARBA" id="ARBA00022832"/>
    </source>
</evidence>
<evidence type="ECO:0000313" key="14">
    <source>
        <dbReference type="EMBL" id="AOX02679.1"/>
    </source>
</evidence>
<dbReference type="GO" id="GO:0016874">
    <property type="term" value="F:ligase activity"/>
    <property type="evidence" value="ECO:0007669"/>
    <property type="project" value="UniProtKB-KW"/>
</dbReference>
<dbReference type="SUPFAM" id="SSF56801">
    <property type="entry name" value="Acetyl-CoA synthetase-like"/>
    <property type="match status" value="1"/>
</dbReference>
<dbReference type="Pfam" id="PF23024">
    <property type="entry name" value="AMP-dom_DIP2-like"/>
    <property type="match status" value="1"/>
</dbReference>
<keyword evidence="8" id="KW-0274">FAD</keyword>
<dbReference type="Pfam" id="PF02770">
    <property type="entry name" value="Acyl-CoA_dh_M"/>
    <property type="match status" value="1"/>
</dbReference>
<dbReference type="CDD" id="cd05931">
    <property type="entry name" value="FAAL"/>
    <property type="match status" value="1"/>
</dbReference>
<dbReference type="InterPro" id="IPR025110">
    <property type="entry name" value="AMP-bd_C"/>
</dbReference>
<dbReference type="Pfam" id="PF00501">
    <property type="entry name" value="AMP-binding"/>
    <property type="match status" value="1"/>
</dbReference>
<dbReference type="PROSITE" id="PS00012">
    <property type="entry name" value="PHOSPHOPANTETHEINE"/>
    <property type="match status" value="1"/>
</dbReference>
<dbReference type="GO" id="GO:0070566">
    <property type="term" value="F:adenylyltransferase activity"/>
    <property type="evidence" value="ECO:0007669"/>
    <property type="project" value="TreeGrafter"/>
</dbReference>
<name>A0A1D8TYE4_9CYAN</name>
<evidence type="ECO:0000313" key="15">
    <source>
        <dbReference type="Proteomes" id="UP000177870"/>
    </source>
</evidence>
<dbReference type="GO" id="GO:0071766">
    <property type="term" value="P:Actinobacterium-type cell wall biogenesis"/>
    <property type="evidence" value="ECO:0007669"/>
    <property type="project" value="UniProtKB-ARBA"/>
</dbReference>
<dbReference type="FunFam" id="3.40.50.12780:FF:000013">
    <property type="entry name" value="Long-chain-fatty-acid--AMP ligase FadD32"/>
    <property type="match status" value="1"/>
</dbReference>
<keyword evidence="10" id="KW-0443">Lipid metabolism</keyword>
<proteinExistence type="inferred from homology"/>
<dbReference type="InterPro" id="IPR020806">
    <property type="entry name" value="PKS_PP-bd"/>
</dbReference>
<reference evidence="15" key="1">
    <citation type="submission" date="2016-10" db="EMBL/GenBank/DDBJ databases">
        <title>Comparative genomics uncovers the prolific and rare metabolic potential of the cyanobacterial genus Moorea.</title>
        <authorList>
            <person name="Leao T."/>
            <person name="Castelao G."/>
            <person name="Korobeynikov A."/>
            <person name="Monroe E.A."/>
            <person name="Podell S."/>
            <person name="Glukhov E."/>
            <person name="Allen E."/>
            <person name="Gerwick W.H."/>
            <person name="Gerwick L."/>
        </authorList>
    </citation>
    <scope>NUCLEOTIDE SEQUENCE [LARGE SCALE GENOMIC DNA]</scope>
    <source>
        <strain evidence="15">PAL-8-15-08-1</strain>
    </source>
</reference>
<dbReference type="InterPro" id="IPR045851">
    <property type="entry name" value="AMP-bd_C_sf"/>
</dbReference>
<evidence type="ECO:0000256" key="5">
    <source>
        <dbReference type="ARBA" id="ARBA00022553"/>
    </source>
</evidence>
<dbReference type="InterPro" id="IPR046373">
    <property type="entry name" value="Acyl-CoA_Oxase/DH_mid-dom_sf"/>
</dbReference>
<feature type="domain" description="Carrier" evidence="13">
    <location>
        <begin position="1164"/>
        <end position="1241"/>
    </location>
</feature>
<gene>
    <name evidence="14" type="ORF">BJP34_27450</name>
</gene>
<dbReference type="Pfam" id="PF02771">
    <property type="entry name" value="Acyl-CoA_dh_N"/>
    <property type="match status" value="1"/>
</dbReference>
<dbReference type="InterPro" id="IPR009100">
    <property type="entry name" value="AcylCoA_DH/oxidase_NM_dom_sf"/>
</dbReference>
<dbReference type="InterPro" id="IPR013786">
    <property type="entry name" value="AcylCoA_DH/ox_N"/>
</dbReference>
<dbReference type="STRING" id="1458985.BJP34_27450"/>
<keyword evidence="5" id="KW-0597">Phosphoprotein</keyword>
<comment type="cofactor">
    <cofactor evidence="1">
        <name>FAD</name>
        <dbReference type="ChEBI" id="CHEBI:57692"/>
    </cofactor>
</comment>
<dbReference type="InterPro" id="IPR009081">
    <property type="entry name" value="PP-bd_ACP"/>
</dbReference>
<dbReference type="SMART" id="SM00823">
    <property type="entry name" value="PKS_PP"/>
    <property type="match status" value="1"/>
</dbReference>
<evidence type="ECO:0000256" key="10">
    <source>
        <dbReference type="ARBA" id="ARBA00023098"/>
    </source>
</evidence>
<keyword evidence="6" id="KW-0436">Ligase</keyword>
<dbReference type="SUPFAM" id="SSF47203">
    <property type="entry name" value="Acyl-CoA dehydrogenase C-terminal domain-like"/>
    <property type="match status" value="1"/>
</dbReference>
<dbReference type="InterPro" id="IPR006091">
    <property type="entry name" value="Acyl-CoA_Oxase/DH_mid-dom"/>
</dbReference>
<evidence type="ECO:0000256" key="7">
    <source>
        <dbReference type="ARBA" id="ARBA00022630"/>
    </source>
</evidence>
<dbReference type="GO" id="GO:0006633">
    <property type="term" value="P:fatty acid biosynthetic process"/>
    <property type="evidence" value="ECO:0007669"/>
    <property type="project" value="TreeGrafter"/>
</dbReference>
<dbReference type="Gene3D" id="1.10.540.10">
    <property type="entry name" value="Acyl-CoA dehydrogenase/oxidase, N-terminal domain"/>
    <property type="match status" value="1"/>
</dbReference>
<dbReference type="PROSITE" id="PS50075">
    <property type="entry name" value="CARRIER"/>
    <property type="match status" value="1"/>
</dbReference>
<dbReference type="GO" id="GO:0005886">
    <property type="term" value="C:plasma membrane"/>
    <property type="evidence" value="ECO:0007669"/>
    <property type="project" value="TreeGrafter"/>
</dbReference>
<dbReference type="InterPro" id="IPR006162">
    <property type="entry name" value="Ppantetheine_attach_site"/>
</dbReference>
<dbReference type="Pfam" id="PF00441">
    <property type="entry name" value="Acyl-CoA_dh_1"/>
    <property type="match status" value="1"/>
</dbReference>
<dbReference type="SUPFAM" id="SSF47336">
    <property type="entry name" value="ACP-like"/>
    <property type="match status" value="1"/>
</dbReference>
<dbReference type="Pfam" id="PF00550">
    <property type="entry name" value="PP-binding"/>
    <property type="match status" value="1"/>
</dbReference>
<evidence type="ECO:0000256" key="12">
    <source>
        <dbReference type="SAM" id="MobiDB-lite"/>
    </source>
</evidence>
<comment type="similarity">
    <text evidence="2">Belongs to the ATP-dependent AMP-binding enzyme family.</text>
</comment>
<evidence type="ECO:0000256" key="6">
    <source>
        <dbReference type="ARBA" id="ARBA00022598"/>
    </source>
</evidence>
<keyword evidence="7" id="KW-0285">Flavoprotein</keyword>
<dbReference type="OrthoDB" id="428071at2"/>
<organism evidence="14 15">
    <name type="scientific">Moorena producens PAL-8-15-08-1</name>
    <dbReference type="NCBI Taxonomy" id="1458985"/>
    <lineage>
        <taxon>Bacteria</taxon>
        <taxon>Bacillati</taxon>
        <taxon>Cyanobacteriota</taxon>
        <taxon>Cyanophyceae</taxon>
        <taxon>Coleofasciculales</taxon>
        <taxon>Coleofasciculaceae</taxon>
        <taxon>Moorena</taxon>
    </lineage>
</organism>
<feature type="region of interest" description="Disordered" evidence="12">
    <location>
        <begin position="1243"/>
        <end position="1266"/>
    </location>
</feature>
<dbReference type="GO" id="GO:0016627">
    <property type="term" value="F:oxidoreductase activity, acting on the CH-CH group of donors"/>
    <property type="evidence" value="ECO:0007669"/>
    <property type="project" value="InterPro"/>
</dbReference>
<evidence type="ECO:0000256" key="8">
    <source>
        <dbReference type="ARBA" id="ARBA00022827"/>
    </source>
</evidence>
<evidence type="ECO:0000256" key="2">
    <source>
        <dbReference type="ARBA" id="ARBA00006432"/>
    </source>
</evidence>